<dbReference type="Proteomes" id="UP001062846">
    <property type="component" value="Chromosome 1"/>
</dbReference>
<accession>A0ACC0Q7B8</accession>
<protein>
    <submittedName>
        <fullName evidence="1">Uncharacterized protein</fullName>
    </submittedName>
</protein>
<evidence type="ECO:0000313" key="2">
    <source>
        <dbReference type="Proteomes" id="UP001062846"/>
    </source>
</evidence>
<gene>
    <name evidence="1" type="ORF">RHMOL_Rhmol01G0294400</name>
</gene>
<comment type="caution">
    <text evidence="1">The sequence shown here is derived from an EMBL/GenBank/DDBJ whole genome shotgun (WGS) entry which is preliminary data.</text>
</comment>
<dbReference type="EMBL" id="CM046388">
    <property type="protein sequence ID" value="KAI8573660.1"/>
    <property type="molecule type" value="Genomic_DNA"/>
</dbReference>
<organism evidence="1 2">
    <name type="scientific">Rhododendron molle</name>
    <name type="common">Chinese azalea</name>
    <name type="synonym">Azalea mollis</name>
    <dbReference type="NCBI Taxonomy" id="49168"/>
    <lineage>
        <taxon>Eukaryota</taxon>
        <taxon>Viridiplantae</taxon>
        <taxon>Streptophyta</taxon>
        <taxon>Embryophyta</taxon>
        <taxon>Tracheophyta</taxon>
        <taxon>Spermatophyta</taxon>
        <taxon>Magnoliopsida</taxon>
        <taxon>eudicotyledons</taxon>
        <taxon>Gunneridae</taxon>
        <taxon>Pentapetalae</taxon>
        <taxon>asterids</taxon>
        <taxon>Ericales</taxon>
        <taxon>Ericaceae</taxon>
        <taxon>Ericoideae</taxon>
        <taxon>Rhodoreae</taxon>
        <taxon>Rhododendron</taxon>
    </lineage>
</organism>
<reference evidence="1" key="1">
    <citation type="submission" date="2022-02" db="EMBL/GenBank/DDBJ databases">
        <title>Plant Genome Project.</title>
        <authorList>
            <person name="Zhang R.-G."/>
        </authorList>
    </citation>
    <scope>NUCLEOTIDE SEQUENCE</scope>
    <source>
        <strain evidence="1">AT1</strain>
    </source>
</reference>
<proteinExistence type="predicted"/>
<keyword evidence="2" id="KW-1185">Reference proteome</keyword>
<sequence length="75" mass="8494">MADFRRKIGHCSVLAAELWVLRDSLQLCIDRNILCVEMEVDASPIIELLEDIEANFWRPLGNLICDLAGTFCRAS</sequence>
<evidence type="ECO:0000313" key="1">
    <source>
        <dbReference type="EMBL" id="KAI8573660.1"/>
    </source>
</evidence>
<name>A0ACC0Q7B8_RHOML</name>